<dbReference type="InParanoid" id="Q7UW68"/>
<evidence type="ECO:0000256" key="1">
    <source>
        <dbReference type="SAM" id="MobiDB-lite"/>
    </source>
</evidence>
<gene>
    <name evidence="2" type="ordered locus">RB2235</name>
</gene>
<dbReference type="AlphaFoldDB" id="Q7UW68"/>
<evidence type="ECO:0000313" key="2">
    <source>
        <dbReference type="EMBL" id="CAD72501.1"/>
    </source>
</evidence>
<organism evidence="2 3">
    <name type="scientific">Rhodopirellula baltica (strain DSM 10527 / NCIMB 13988 / SH1)</name>
    <dbReference type="NCBI Taxonomy" id="243090"/>
    <lineage>
        <taxon>Bacteria</taxon>
        <taxon>Pseudomonadati</taxon>
        <taxon>Planctomycetota</taxon>
        <taxon>Planctomycetia</taxon>
        <taxon>Pirellulales</taxon>
        <taxon>Pirellulaceae</taxon>
        <taxon>Rhodopirellula</taxon>
    </lineage>
</organism>
<keyword evidence="3" id="KW-1185">Reference proteome</keyword>
<accession>Q7UW68</accession>
<dbReference type="EMBL" id="BX294136">
    <property type="protein sequence ID" value="CAD72501.1"/>
    <property type="molecule type" value="Genomic_DNA"/>
</dbReference>
<reference evidence="2 3" key="1">
    <citation type="journal article" date="2003" name="Proc. Natl. Acad. Sci. U.S.A.">
        <title>Complete genome sequence of the marine planctomycete Pirellula sp. strain 1.</title>
        <authorList>
            <person name="Gloeckner F.O."/>
            <person name="Kube M."/>
            <person name="Bauer M."/>
            <person name="Teeling H."/>
            <person name="Lombardot T."/>
            <person name="Ludwig W."/>
            <person name="Gade D."/>
            <person name="Beck A."/>
            <person name="Borzym K."/>
            <person name="Heitmann K."/>
            <person name="Rabus R."/>
            <person name="Schlesner H."/>
            <person name="Amann R."/>
            <person name="Reinhardt R."/>
        </authorList>
    </citation>
    <scope>NUCLEOTIDE SEQUENCE [LARGE SCALE GENOMIC DNA]</scope>
    <source>
        <strain evidence="3">DSM 10527 / NCIMB 13988 / SH1</strain>
    </source>
</reference>
<sequence>MANPATSLRSDSRPYRTKRATASPLPKTHRTEFLANPATSLRPNSRPYRTK</sequence>
<dbReference type="EnsemblBacteria" id="CAD72501">
    <property type="protein sequence ID" value="CAD72501"/>
    <property type="gene ID" value="RB2235"/>
</dbReference>
<proteinExistence type="predicted"/>
<evidence type="ECO:0000313" key="3">
    <source>
        <dbReference type="Proteomes" id="UP000001025"/>
    </source>
</evidence>
<dbReference type="STRING" id="243090.RB2235"/>
<feature type="region of interest" description="Disordered" evidence="1">
    <location>
        <begin position="1"/>
        <end position="51"/>
    </location>
</feature>
<dbReference type="HOGENOM" id="CLU_3103137_0_0_0"/>
<dbReference type="Proteomes" id="UP000001025">
    <property type="component" value="Chromosome"/>
</dbReference>
<protein>
    <submittedName>
        <fullName evidence="2">Uncharacterized protein</fullName>
    </submittedName>
</protein>
<name>Q7UW68_RHOBA</name>
<dbReference type="KEGG" id="rba:RB2235"/>